<dbReference type="EMBL" id="JAAZON010000225">
    <property type="protein sequence ID" value="NMC62558.1"/>
    <property type="molecule type" value="Genomic_DNA"/>
</dbReference>
<comment type="similarity">
    <text evidence="6">Belongs to the KAE1 / TsaD family.</text>
</comment>
<evidence type="ECO:0000256" key="5">
    <source>
        <dbReference type="ARBA" id="ARBA00048117"/>
    </source>
</evidence>
<keyword evidence="3 6" id="KW-0479">Metal-binding</keyword>
<feature type="binding site" evidence="6">
    <location>
        <begin position="138"/>
        <end position="142"/>
    </location>
    <ligand>
        <name>substrate</name>
    </ligand>
</feature>
<gene>
    <name evidence="6 8" type="primary">tsaD</name>
    <name evidence="8" type="ORF">GYA55_05250</name>
</gene>
<dbReference type="InterPro" id="IPR000905">
    <property type="entry name" value="Gcp-like_dom"/>
</dbReference>
<feature type="binding site" evidence="6">
    <location>
        <position position="184"/>
    </location>
    <ligand>
        <name>substrate</name>
    </ligand>
</feature>
<comment type="subcellular location">
    <subcellularLocation>
        <location evidence="6">Cytoplasm</location>
    </subcellularLocation>
</comment>
<dbReference type="PANTHER" id="PTHR11735:SF6">
    <property type="entry name" value="TRNA N6-ADENOSINE THREONYLCARBAMOYLTRANSFERASE, MITOCHONDRIAL"/>
    <property type="match status" value="1"/>
</dbReference>
<keyword evidence="2 6" id="KW-0819">tRNA processing</keyword>
<comment type="caution">
    <text evidence="6">Lacks conserved residue(s) required for the propagation of feature annotation.</text>
</comment>
<dbReference type="InterPro" id="IPR017860">
    <property type="entry name" value="Peptidase_M22_CS"/>
</dbReference>
<dbReference type="GO" id="GO:0005737">
    <property type="term" value="C:cytoplasm"/>
    <property type="evidence" value="ECO:0007669"/>
    <property type="project" value="UniProtKB-SubCell"/>
</dbReference>
<feature type="domain" description="Gcp-like" evidence="7">
    <location>
        <begin position="28"/>
        <end position="310"/>
    </location>
</feature>
<dbReference type="PANTHER" id="PTHR11735">
    <property type="entry name" value="TRNA N6-ADENOSINE THREONYLCARBAMOYLTRANSFERASE"/>
    <property type="match status" value="1"/>
</dbReference>
<name>A0A7X9FQP4_9DELT</name>
<dbReference type="GO" id="GO:0005506">
    <property type="term" value="F:iron ion binding"/>
    <property type="evidence" value="ECO:0007669"/>
    <property type="project" value="UniProtKB-UniRule"/>
</dbReference>
<feature type="binding site" evidence="6">
    <location>
        <position position="171"/>
    </location>
    <ligand>
        <name>substrate</name>
    </ligand>
</feature>
<comment type="caution">
    <text evidence="8">The sequence shown here is derived from an EMBL/GenBank/DDBJ whole genome shotgun (WGS) entry which is preliminary data.</text>
</comment>
<keyword evidence="6" id="KW-0963">Cytoplasm</keyword>
<keyword evidence="4 6" id="KW-0012">Acyltransferase</keyword>
<comment type="cofactor">
    <cofactor evidence="6">
        <name>Fe(2+)</name>
        <dbReference type="ChEBI" id="CHEBI:29033"/>
    </cofactor>
    <text evidence="6">Binds 1 Fe(2+) ion per subunit.</text>
</comment>
<feature type="binding site" evidence="6">
    <location>
        <position position="115"/>
    </location>
    <ligand>
        <name>Fe cation</name>
        <dbReference type="ChEBI" id="CHEBI:24875"/>
    </ligand>
</feature>
<dbReference type="FunFam" id="3.30.420.40:FF:000012">
    <property type="entry name" value="tRNA N6-adenosine threonylcarbamoyltransferase"/>
    <property type="match status" value="1"/>
</dbReference>
<protein>
    <recommendedName>
        <fullName evidence="6">tRNA N6-adenosine threonylcarbamoyltransferase</fullName>
        <ecNumber evidence="6">2.3.1.234</ecNumber>
    </recommendedName>
    <alternativeName>
        <fullName evidence="6">N6-L-threonylcarbamoyladenine synthase</fullName>
        <shortName evidence="6">t(6)A synthase</shortName>
    </alternativeName>
    <alternativeName>
        <fullName evidence="6">t(6)A37 threonylcarbamoyladenosine biosynthesis protein TsaD</fullName>
    </alternativeName>
    <alternativeName>
        <fullName evidence="6">tRNA threonylcarbamoyladenosine biosynthesis protein TsaD</fullName>
    </alternativeName>
</protein>
<dbReference type="PROSITE" id="PS01016">
    <property type="entry name" value="GLYCOPROTEASE"/>
    <property type="match status" value="1"/>
</dbReference>
<keyword evidence="6" id="KW-0408">Iron</keyword>
<sequence length="339" mass="36783">MRILGIETSCDETAVAILDYQENSGFRIIAEEVSSQVRLHEAYGGVVPELASREHLRNLPLIVDKVLKETEQIVQELDLICVTQGPGLKGCLLIGVCFAKGLSASYGIPLLGVNHIEGHLLSPHIDCHDLDYPYLGFVVSGGHTEIILVEDVGKYRCIARTIDDAAGEAFDKAASLIDLPYPGGPSLAALADSTHNDVFELPKVMREAEGFSFSGLKTAISILVRRNAEALSKDPQLKAKLAAAVQDAIIDALCFKVKRAVKETGVSVVCVSGGVSANLALRKKMRSLKGVKSYFPAFRYCTDNGVMTAFTGLQRFLKGVAVNSDLEIHSRWPIEEMRL</sequence>
<dbReference type="InterPro" id="IPR022450">
    <property type="entry name" value="TsaD"/>
</dbReference>
<dbReference type="EC" id="2.3.1.234" evidence="6"/>
<evidence type="ECO:0000259" key="7">
    <source>
        <dbReference type="Pfam" id="PF00814"/>
    </source>
</evidence>
<dbReference type="HAMAP" id="MF_01445">
    <property type="entry name" value="TsaD"/>
    <property type="match status" value="1"/>
</dbReference>
<feature type="binding site" evidence="6">
    <location>
        <position position="303"/>
    </location>
    <ligand>
        <name>Fe cation</name>
        <dbReference type="ChEBI" id="CHEBI:24875"/>
    </ligand>
</feature>
<feature type="binding site" evidence="6">
    <location>
        <position position="278"/>
    </location>
    <ligand>
        <name>substrate</name>
    </ligand>
</feature>
<dbReference type="Proteomes" id="UP000524246">
    <property type="component" value="Unassembled WGS sequence"/>
</dbReference>
<dbReference type="Pfam" id="PF00814">
    <property type="entry name" value="TsaD"/>
    <property type="match status" value="1"/>
</dbReference>
<evidence type="ECO:0000256" key="3">
    <source>
        <dbReference type="ARBA" id="ARBA00022723"/>
    </source>
</evidence>
<dbReference type="NCBIfam" id="TIGR03723">
    <property type="entry name" value="T6A_TsaD_YgjD"/>
    <property type="match status" value="1"/>
</dbReference>
<organism evidence="8 9">
    <name type="scientific">SAR324 cluster bacterium</name>
    <dbReference type="NCBI Taxonomy" id="2024889"/>
    <lineage>
        <taxon>Bacteria</taxon>
        <taxon>Deltaproteobacteria</taxon>
        <taxon>SAR324 cluster</taxon>
    </lineage>
</organism>
<dbReference type="PRINTS" id="PR00789">
    <property type="entry name" value="OSIALOPTASE"/>
</dbReference>
<comment type="catalytic activity">
    <reaction evidence="5 6">
        <text>L-threonylcarbamoyladenylate + adenosine(37) in tRNA = N(6)-L-threonylcarbamoyladenosine(37) in tRNA + AMP + H(+)</text>
        <dbReference type="Rhea" id="RHEA:37059"/>
        <dbReference type="Rhea" id="RHEA-COMP:10162"/>
        <dbReference type="Rhea" id="RHEA-COMP:10163"/>
        <dbReference type="ChEBI" id="CHEBI:15378"/>
        <dbReference type="ChEBI" id="CHEBI:73682"/>
        <dbReference type="ChEBI" id="CHEBI:74411"/>
        <dbReference type="ChEBI" id="CHEBI:74418"/>
        <dbReference type="ChEBI" id="CHEBI:456215"/>
        <dbReference type="EC" id="2.3.1.234"/>
    </reaction>
</comment>
<evidence type="ECO:0000256" key="6">
    <source>
        <dbReference type="HAMAP-Rule" id="MF_01445"/>
    </source>
</evidence>
<reference evidence="8 9" key="1">
    <citation type="journal article" date="2020" name="Biotechnol. Biofuels">
        <title>New insights from the biogas microbiome by comprehensive genome-resolved metagenomics of nearly 1600 species originating from multiple anaerobic digesters.</title>
        <authorList>
            <person name="Campanaro S."/>
            <person name="Treu L."/>
            <person name="Rodriguez-R L.M."/>
            <person name="Kovalovszki A."/>
            <person name="Ziels R.M."/>
            <person name="Maus I."/>
            <person name="Zhu X."/>
            <person name="Kougias P.G."/>
            <person name="Basile A."/>
            <person name="Luo G."/>
            <person name="Schluter A."/>
            <person name="Konstantinidis K.T."/>
            <person name="Angelidaki I."/>
        </authorList>
    </citation>
    <scope>NUCLEOTIDE SEQUENCE [LARGE SCALE GENOMIC DNA]</scope>
    <source>
        <strain evidence="8">AS27yjCOA_65</strain>
    </source>
</reference>
<evidence type="ECO:0000313" key="9">
    <source>
        <dbReference type="Proteomes" id="UP000524246"/>
    </source>
</evidence>
<dbReference type="InterPro" id="IPR017861">
    <property type="entry name" value="KAE1/TsaD"/>
</dbReference>
<evidence type="ECO:0000256" key="2">
    <source>
        <dbReference type="ARBA" id="ARBA00022694"/>
    </source>
</evidence>
<dbReference type="AlphaFoldDB" id="A0A7X9FQP4"/>
<evidence type="ECO:0000256" key="1">
    <source>
        <dbReference type="ARBA" id="ARBA00022679"/>
    </source>
</evidence>
<evidence type="ECO:0000256" key="4">
    <source>
        <dbReference type="ARBA" id="ARBA00023315"/>
    </source>
</evidence>
<dbReference type="GO" id="GO:0061711">
    <property type="term" value="F:tRNA N(6)-L-threonylcarbamoyladenine synthase activity"/>
    <property type="evidence" value="ECO:0007669"/>
    <property type="project" value="UniProtKB-EC"/>
</dbReference>
<dbReference type="NCBIfam" id="TIGR00329">
    <property type="entry name" value="gcp_kae1"/>
    <property type="match status" value="1"/>
</dbReference>
<dbReference type="Gene3D" id="3.30.420.40">
    <property type="match status" value="2"/>
</dbReference>
<evidence type="ECO:0000313" key="8">
    <source>
        <dbReference type="EMBL" id="NMC62558.1"/>
    </source>
</evidence>
<dbReference type="SUPFAM" id="SSF53067">
    <property type="entry name" value="Actin-like ATPase domain"/>
    <property type="match status" value="1"/>
</dbReference>
<proteinExistence type="inferred from homology"/>
<feature type="binding site" evidence="6">
    <location>
        <position position="119"/>
    </location>
    <ligand>
        <name>Fe cation</name>
        <dbReference type="ChEBI" id="CHEBI:24875"/>
    </ligand>
</feature>
<dbReference type="GO" id="GO:0002949">
    <property type="term" value="P:tRNA threonylcarbamoyladenosine modification"/>
    <property type="evidence" value="ECO:0007669"/>
    <property type="project" value="UniProtKB-UniRule"/>
</dbReference>
<keyword evidence="1 6" id="KW-0808">Transferase</keyword>
<comment type="function">
    <text evidence="6">Required for the formation of a threonylcarbamoyl group on adenosine at position 37 (t(6)A37) in tRNAs that read codons beginning with adenine. Is involved in the transfer of the threonylcarbamoyl moiety of threonylcarbamoyl-AMP (TC-AMP) to the N6 group of A37, together with TsaE and TsaB. TsaD likely plays a direct catalytic role in this reaction.</text>
</comment>
<dbReference type="InterPro" id="IPR043129">
    <property type="entry name" value="ATPase_NBD"/>
</dbReference>
<accession>A0A7X9FQP4</accession>